<sequence length="124" mass="13035">MTLLPSDRKDDTRATLTALWLAILINAFICDAQPMLSGGPVSVAVLGLSLVLILLAALLPREAARHAHSGAALLMLAELALLPTGWIFTLSQAAALLAVIWMAARWRGAAPRRSAALAPCGAMR</sequence>
<proteinExistence type="predicted"/>
<dbReference type="AlphaFoldDB" id="A0A1Y5S4W3"/>
<keyword evidence="3" id="KW-1185">Reference proteome</keyword>
<dbReference type="EMBL" id="FWFQ01000008">
    <property type="protein sequence ID" value="SLN30114.1"/>
    <property type="molecule type" value="Genomic_DNA"/>
</dbReference>
<keyword evidence="1" id="KW-1133">Transmembrane helix</keyword>
<evidence type="ECO:0000313" key="2">
    <source>
        <dbReference type="EMBL" id="SLN30114.1"/>
    </source>
</evidence>
<keyword evidence="1" id="KW-0812">Transmembrane</keyword>
<evidence type="ECO:0000256" key="1">
    <source>
        <dbReference type="SAM" id="Phobius"/>
    </source>
</evidence>
<dbReference type="Proteomes" id="UP000193409">
    <property type="component" value="Unassembled WGS sequence"/>
</dbReference>
<dbReference type="RefSeq" id="WP_085867979.1">
    <property type="nucleotide sequence ID" value="NZ_FWFQ01000008.1"/>
</dbReference>
<organism evidence="2 3">
    <name type="scientific">Pseudoruegeria aquimaris</name>
    <dbReference type="NCBI Taxonomy" id="393663"/>
    <lineage>
        <taxon>Bacteria</taxon>
        <taxon>Pseudomonadati</taxon>
        <taxon>Pseudomonadota</taxon>
        <taxon>Alphaproteobacteria</taxon>
        <taxon>Rhodobacterales</taxon>
        <taxon>Roseobacteraceae</taxon>
        <taxon>Pseudoruegeria</taxon>
    </lineage>
</organism>
<name>A0A1Y5S4W3_9RHOB</name>
<feature type="transmembrane region" description="Helical" evidence="1">
    <location>
        <begin position="41"/>
        <end position="59"/>
    </location>
</feature>
<accession>A0A1Y5S4W3</accession>
<keyword evidence="1" id="KW-0472">Membrane</keyword>
<reference evidence="2 3" key="1">
    <citation type="submission" date="2017-03" db="EMBL/GenBank/DDBJ databases">
        <authorList>
            <person name="Afonso C.L."/>
            <person name="Miller P.J."/>
            <person name="Scott M.A."/>
            <person name="Spackman E."/>
            <person name="Goraichik I."/>
            <person name="Dimitrov K.M."/>
            <person name="Suarez D.L."/>
            <person name="Swayne D.E."/>
        </authorList>
    </citation>
    <scope>NUCLEOTIDE SEQUENCE [LARGE SCALE GENOMIC DNA]</scope>
    <source>
        <strain evidence="2 3">CECT 7680</strain>
    </source>
</reference>
<evidence type="ECO:0000313" key="3">
    <source>
        <dbReference type="Proteomes" id="UP000193409"/>
    </source>
</evidence>
<protein>
    <submittedName>
        <fullName evidence="2">Uncharacterized protein</fullName>
    </submittedName>
</protein>
<feature type="transmembrane region" description="Helical" evidence="1">
    <location>
        <begin position="12"/>
        <end position="29"/>
    </location>
</feature>
<feature type="transmembrane region" description="Helical" evidence="1">
    <location>
        <begin position="79"/>
        <end position="104"/>
    </location>
</feature>
<gene>
    <name evidence="2" type="ORF">PSA7680_01428</name>
</gene>